<feature type="domain" description="Glycoside hydrolase family 19 catalytic" evidence="1">
    <location>
        <begin position="97"/>
        <end position="150"/>
    </location>
</feature>
<dbReference type="Pfam" id="PF00182">
    <property type="entry name" value="Glyco_hydro_19"/>
    <property type="match status" value="1"/>
</dbReference>
<accession>A0ABR6DAQ7</accession>
<dbReference type="GeneID" id="96604250"/>
<name>A0ABR6DAQ7_9HYPH</name>
<organism evidence="2 3">
    <name type="scientific">Methylobacterium fujisawaense</name>
    <dbReference type="NCBI Taxonomy" id="107400"/>
    <lineage>
        <taxon>Bacteria</taxon>
        <taxon>Pseudomonadati</taxon>
        <taxon>Pseudomonadota</taxon>
        <taxon>Alphaproteobacteria</taxon>
        <taxon>Hyphomicrobiales</taxon>
        <taxon>Methylobacteriaceae</taxon>
        <taxon>Methylobacterium</taxon>
    </lineage>
</organism>
<evidence type="ECO:0000259" key="1">
    <source>
        <dbReference type="Pfam" id="PF00182"/>
    </source>
</evidence>
<dbReference type="RefSeq" id="WP_182592097.1">
    <property type="nucleotide sequence ID" value="NZ_JACJIM010000003.1"/>
</dbReference>
<gene>
    <name evidence="2" type="ORF">GGQ91_002554</name>
</gene>
<dbReference type="InterPro" id="IPR023346">
    <property type="entry name" value="Lysozyme-like_dom_sf"/>
</dbReference>
<dbReference type="Gene3D" id="1.10.530.10">
    <property type="match status" value="1"/>
</dbReference>
<dbReference type="InterPro" id="IPR000726">
    <property type="entry name" value="Glyco_hydro_19_cat"/>
</dbReference>
<evidence type="ECO:0000313" key="2">
    <source>
        <dbReference type="EMBL" id="MBA9063166.1"/>
    </source>
</evidence>
<reference evidence="2 3" key="1">
    <citation type="submission" date="2020-08" db="EMBL/GenBank/DDBJ databases">
        <title>Genomic Encyclopedia of Type Strains, Phase IV (KMG-IV): sequencing the most valuable type-strain genomes for metagenomic binning, comparative biology and taxonomic classification.</title>
        <authorList>
            <person name="Goeker M."/>
        </authorList>
    </citation>
    <scope>NUCLEOTIDE SEQUENCE [LARGE SCALE GENOMIC DNA]</scope>
    <source>
        <strain evidence="2 3">DSM 5686</strain>
    </source>
</reference>
<evidence type="ECO:0000313" key="3">
    <source>
        <dbReference type="Proteomes" id="UP000565455"/>
    </source>
</evidence>
<comment type="caution">
    <text evidence="2">The sequence shown here is derived from an EMBL/GenBank/DDBJ whole genome shotgun (WGS) entry which is preliminary data.</text>
</comment>
<dbReference type="SUPFAM" id="SSF53955">
    <property type="entry name" value="Lysozyme-like"/>
    <property type="match status" value="1"/>
</dbReference>
<proteinExistence type="predicted"/>
<dbReference type="EMBL" id="JACJIM010000003">
    <property type="protein sequence ID" value="MBA9063166.1"/>
    <property type="molecule type" value="Genomic_DNA"/>
</dbReference>
<sequence>MATSTDGGAFARLDRTKFFAALKPMFGSYTQAQVDGLNHLLDVFLTYALVLDRRLLAYIIATSFHETGRRMQPVREGFATTDAGARAAVAKLFARGAISRNYALPNARGLSFYGRGDVQLTFEDNYRRMGVLLGVPLADDPDLALDPTISKRILVEGVTRGVSQKGDFTGKALEDYIHGDVCDYVGARRTVNGTDKAELIAGYARKAEAALIAAGMPLVGVRMPDALGKPAPVATQPATPASYAPAASVAPAPAPALSPSRNLFQRVADRLRAAYPVKG</sequence>
<keyword evidence="3" id="KW-1185">Reference proteome</keyword>
<protein>
    <recommendedName>
        <fullName evidence="1">Glycoside hydrolase family 19 catalytic domain-containing protein</fullName>
    </recommendedName>
</protein>
<dbReference type="Proteomes" id="UP000565455">
    <property type="component" value="Unassembled WGS sequence"/>
</dbReference>